<keyword evidence="2" id="KW-0964">Secreted</keyword>
<keyword evidence="10" id="KW-1185">Reference proteome</keyword>
<dbReference type="PANTHER" id="PTHR11475">
    <property type="entry name" value="OXIDASE/PEROXIDASE"/>
    <property type="match status" value="1"/>
</dbReference>
<dbReference type="Gene3D" id="1.10.640.10">
    <property type="entry name" value="Haem peroxidase domain superfamily, animal type"/>
    <property type="match status" value="1"/>
</dbReference>
<keyword evidence="6" id="KW-0349">Heme</keyword>
<dbReference type="InterPro" id="IPR037120">
    <property type="entry name" value="Haem_peroxidase_sf_animal"/>
</dbReference>
<dbReference type="GO" id="GO:0046872">
    <property type="term" value="F:metal ion binding"/>
    <property type="evidence" value="ECO:0007669"/>
    <property type="project" value="UniProtKB-KW"/>
</dbReference>
<keyword evidence="6" id="KW-0479">Metal-binding</keyword>
<evidence type="ECO:0000256" key="7">
    <source>
        <dbReference type="SAM" id="Coils"/>
    </source>
</evidence>
<feature type="chain" id="PRO_5025483476" evidence="8">
    <location>
        <begin position="19"/>
        <end position="812"/>
    </location>
</feature>
<dbReference type="PRINTS" id="PR00457">
    <property type="entry name" value="ANPEROXIDASE"/>
</dbReference>
<organism evidence="9 10">
    <name type="scientific">Amphibalanus amphitrite</name>
    <name type="common">Striped barnacle</name>
    <name type="synonym">Balanus amphitrite</name>
    <dbReference type="NCBI Taxonomy" id="1232801"/>
    <lineage>
        <taxon>Eukaryota</taxon>
        <taxon>Metazoa</taxon>
        <taxon>Ecdysozoa</taxon>
        <taxon>Arthropoda</taxon>
        <taxon>Crustacea</taxon>
        <taxon>Multicrustacea</taxon>
        <taxon>Cirripedia</taxon>
        <taxon>Thoracica</taxon>
        <taxon>Thoracicalcarea</taxon>
        <taxon>Balanomorpha</taxon>
        <taxon>Balanoidea</taxon>
        <taxon>Balanidae</taxon>
        <taxon>Amphibalaninae</taxon>
        <taxon>Amphibalanus</taxon>
    </lineage>
</organism>
<keyword evidence="5" id="KW-0325">Glycoprotein</keyword>
<proteinExistence type="predicted"/>
<dbReference type="GO" id="GO:0004601">
    <property type="term" value="F:peroxidase activity"/>
    <property type="evidence" value="ECO:0007669"/>
    <property type="project" value="UniProtKB-KW"/>
</dbReference>
<protein>
    <submittedName>
        <fullName evidence="9">Chorion peroxidase</fullName>
    </submittedName>
</protein>
<evidence type="ECO:0000313" key="9">
    <source>
        <dbReference type="EMBL" id="KAF0290908.1"/>
    </source>
</evidence>
<keyword evidence="6" id="KW-0408">Iron</keyword>
<dbReference type="SUPFAM" id="SSF48113">
    <property type="entry name" value="Heme-dependent peroxidases"/>
    <property type="match status" value="1"/>
</dbReference>
<keyword evidence="3 9" id="KW-0575">Peroxidase</keyword>
<sequence>MRLLILTCLVAAAGRASGQVCVSPIECKSLDNLQELLASTGGAGFPPCDLSDGSQGVLCSTPAEGDIANRFGGAAAAPAAPGGDSIFFPGQGQGGAKVNVLDVQPLTSRFKQQQELLISAAQEVRETAGAAARPMDESGDVMEANLIVTETEQQLAEVEREVAQLSQAQANTPEGLQLLFAKPQSKEVGVTARSSIKAVQVLKSLQEKKKVGTKELQFEQPLFGADIANRGNFQRFPAGLDRIPGCTLPEQPACQPREKFRRMNGECNSDAEPRLGRAQTAFSRFFPAEYEDGIWQPRSKALSGDPLPSARLVSERVVRTTPVMDPWSSLSVMQLGQILNHDIISTAAFTLENGGGLFCCNRDNTMPAEPLHPLGCNPIPVPADDPWYAQFGRTCMNQVRSLPAPFENCIAGPTGQLNQVTHFLDLSTVYGSSDTDMRRLRLNAGGLFKMSEGNLLPQSGGRFISGEGRLSENPGLAFMHTVWTREHNRVANTLSRLHRHWTDEQLFQEARRIVIGEYQHIIYNEYLPVILGFKYTREHGLDPEFGHSFSYTNVIDPRVTAEFSTAAFRFGHAQIPDVFQLMTQNGMNLTAIAMEDSFFREDMLKLPNFMTNLATTLTRQKQRMVDNTFSPAVHEKLFASGQPSGLDLIALNINRGRDHGLPGYATVLENCLERTLSGGWDEMSEFFEPDVLRQLRAVYQSVFDIDLYIGGVSEKKVPGALVGPAFQCIIGEQFFATRYGDRYFYDNGDMPHSLTFTQVREIQKASWARILCDNVEDVNVMQPLAFFAPNPLFNAVRHCRSFAIPTVDLRAF</sequence>
<evidence type="ECO:0000256" key="1">
    <source>
        <dbReference type="ARBA" id="ARBA00004613"/>
    </source>
</evidence>
<gene>
    <name evidence="9" type="primary">Pxt_5</name>
    <name evidence="9" type="ORF">FJT64_010907</name>
</gene>
<evidence type="ECO:0000256" key="4">
    <source>
        <dbReference type="ARBA" id="ARBA00022729"/>
    </source>
</evidence>
<dbReference type="EMBL" id="VIIS01001922">
    <property type="protein sequence ID" value="KAF0290908.1"/>
    <property type="molecule type" value="Genomic_DNA"/>
</dbReference>
<dbReference type="PANTHER" id="PTHR11475:SF4">
    <property type="entry name" value="CHORION PEROXIDASE"/>
    <property type="match status" value="1"/>
</dbReference>
<keyword evidence="4 8" id="KW-0732">Signal</keyword>
<dbReference type="PROSITE" id="PS50292">
    <property type="entry name" value="PEROXIDASE_3"/>
    <property type="match status" value="1"/>
</dbReference>
<keyword evidence="7" id="KW-0175">Coiled coil</keyword>
<evidence type="ECO:0000256" key="5">
    <source>
        <dbReference type="ARBA" id="ARBA00023180"/>
    </source>
</evidence>
<comment type="caution">
    <text evidence="9">The sequence shown here is derived from an EMBL/GenBank/DDBJ whole genome shotgun (WGS) entry which is preliminary data.</text>
</comment>
<dbReference type="AlphaFoldDB" id="A0A6A4VKM0"/>
<dbReference type="Pfam" id="PF03098">
    <property type="entry name" value="An_peroxidase"/>
    <property type="match status" value="1"/>
</dbReference>
<dbReference type="FunFam" id="1.10.640.10:FF:000003">
    <property type="entry name" value="chorion peroxidase"/>
    <property type="match status" value="1"/>
</dbReference>
<evidence type="ECO:0000256" key="8">
    <source>
        <dbReference type="SAM" id="SignalP"/>
    </source>
</evidence>
<dbReference type="Proteomes" id="UP000440578">
    <property type="component" value="Unassembled WGS sequence"/>
</dbReference>
<dbReference type="InterPro" id="IPR010255">
    <property type="entry name" value="Haem_peroxidase_sf"/>
</dbReference>
<name>A0A6A4VKM0_AMPAM</name>
<dbReference type="InterPro" id="IPR019791">
    <property type="entry name" value="Haem_peroxidase_animal"/>
</dbReference>
<dbReference type="GO" id="GO:0005576">
    <property type="term" value="C:extracellular region"/>
    <property type="evidence" value="ECO:0007669"/>
    <property type="project" value="UniProtKB-SubCell"/>
</dbReference>
<keyword evidence="3 9" id="KW-0560">Oxidoreductase</keyword>
<feature type="binding site" description="axial binding residue" evidence="6">
    <location>
        <position position="572"/>
    </location>
    <ligand>
        <name>heme b</name>
        <dbReference type="ChEBI" id="CHEBI:60344"/>
    </ligand>
    <ligandPart>
        <name>Fe</name>
        <dbReference type="ChEBI" id="CHEBI:18248"/>
    </ligandPart>
</feature>
<comment type="subcellular location">
    <subcellularLocation>
        <location evidence="1">Secreted</location>
    </subcellularLocation>
</comment>
<evidence type="ECO:0000256" key="2">
    <source>
        <dbReference type="ARBA" id="ARBA00022525"/>
    </source>
</evidence>
<accession>A0A6A4VKM0</accession>
<evidence type="ECO:0000313" key="10">
    <source>
        <dbReference type="Proteomes" id="UP000440578"/>
    </source>
</evidence>
<evidence type="ECO:0000256" key="6">
    <source>
        <dbReference type="PIRSR" id="PIRSR619791-2"/>
    </source>
</evidence>
<feature type="signal peptide" evidence="8">
    <location>
        <begin position="1"/>
        <end position="18"/>
    </location>
</feature>
<dbReference type="CDD" id="cd09823">
    <property type="entry name" value="peroxinectin_like"/>
    <property type="match status" value="1"/>
</dbReference>
<feature type="coiled-coil region" evidence="7">
    <location>
        <begin position="141"/>
        <end position="168"/>
    </location>
</feature>
<reference evidence="9 10" key="1">
    <citation type="submission" date="2019-07" db="EMBL/GenBank/DDBJ databases">
        <title>Draft genome assembly of a fouling barnacle, Amphibalanus amphitrite (Darwin, 1854): The first reference genome for Thecostraca.</title>
        <authorList>
            <person name="Kim W."/>
        </authorList>
    </citation>
    <scope>NUCLEOTIDE SEQUENCE [LARGE SCALE GENOMIC DNA]</scope>
    <source>
        <strain evidence="9">SNU_AA5</strain>
        <tissue evidence="9">Soma without cirri and trophi</tissue>
    </source>
</reference>
<dbReference type="GO" id="GO:0020037">
    <property type="term" value="F:heme binding"/>
    <property type="evidence" value="ECO:0007669"/>
    <property type="project" value="InterPro"/>
</dbReference>
<evidence type="ECO:0000256" key="3">
    <source>
        <dbReference type="ARBA" id="ARBA00022559"/>
    </source>
</evidence>
<dbReference type="GO" id="GO:0006979">
    <property type="term" value="P:response to oxidative stress"/>
    <property type="evidence" value="ECO:0007669"/>
    <property type="project" value="InterPro"/>
</dbReference>
<dbReference type="OrthoDB" id="2204368at2759"/>